<evidence type="ECO:0000313" key="2">
    <source>
        <dbReference type="EMBL" id="KAG1773721.1"/>
    </source>
</evidence>
<evidence type="ECO:0000313" key="3">
    <source>
        <dbReference type="Proteomes" id="UP000714275"/>
    </source>
</evidence>
<comment type="caution">
    <text evidence="2">The sequence shown here is derived from an EMBL/GenBank/DDBJ whole genome shotgun (WGS) entry which is preliminary data.</text>
</comment>
<dbReference type="EMBL" id="JABBWD010000046">
    <property type="protein sequence ID" value="KAG1773721.1"/>
    <property type="molecule type" value="Genomic_DNA"/>
</dbReference>
<dbReference type="OrthoDB" id="2690142at2759"/>
<protein>
    <submittedName>
        <fullName evidence="2">Uncharacterized protein</fullName>
    </submittedName>
</protein>
<proteinExistence type="predicted"/>
<keyword evidence="3" id="KW-1185">Reference proteome</keyword>
<evidence type="ECO:0000256" key="1">
    <source>
        <dbReference type="SAM" id="MobiDB-lite"/>
    </source>
</evidence>
<reference evidence="2" key="1">
    <citation type="journal article" date="2020" name="New Phytol.">
        <title>Comparative genomics reveals dynamic genome evolution in host specialist ectomycorrhizal fungi.</title>
        <authorList>
            <person name="Lofgren L.A."/>
            <person name="Nguyen N.H."/>
            <person name="Vilgalys R."/>
            <person name="Ruytinx J."/>
            <person name="Liao H.L."/>
            <person name="Branco S."/>
            <person name="Kuo A."/>
            <person name="LaButti K."/>
            <person name="Lipzen A."/>
            <person name="Andreopoulos W."/>
            <person name="Pangilinan J."/>
            <person name="Riley R."/>
            <person name="Hundley H."/>
            <person name="Na H."/>
            <person name="Barry K."/>
            <person name="Grigoriev I.V."/>
            <person name="Stajich J.E."/>
            <person name="Kennedy P.G."/>
        </authorList>
    </citation>
    <scope>NUCLEOTIDE SEQUENCE</scope>
    <source>
        <strain evidence="2">DOB743</strain>
    </source>
</reference>
<feature type="region of interest" description="Disordered" evidence="1">
    <location>
        <begin position="300"/>
        <end position="359"/>
    </location>
</feature>
<organism evidence="2 3">
    <name type="scientific">Suillus placidus</name>
    <dbReference type="NCBI Taxonomy" id="48579"/>
    <lineage>
        <taxon>Eukaryota</taxon>
        <taxon>Fungi</taxon>
        <taxon>Dikarya</taxon>
        <taxon>Basidiomycota</taxon>
        <taxon>Agaricomycotina</taxon>
        <taxon>Agaricomycetes</taxon>
        <taxon>Agaricomycetidae</taxon>
        <taxon>Boletales</taxon>
        <taxon>Suillineae</taxon>
        <taxon>Suillaceae</taxon>
        <taxon>Suillus</taxon>
    </lineage>
</organism>
<sequence>MSTPVDTSFTGLKASVAKIMAIISGARLISPGPIHFALGSQVSALVAHVVKEYVDGPLPGIVWPNWHSIRYDDPCVLKHAWHSKVLAWKLLGDYSCDLPMAAPPLTGPIPVDLPSPPVLTGNVAGLSTNPTTEFRDKGKGSRKRKYPMISESSSQPPKSAMKTHKHMRSTRIVKSKAFVELEDDDEPIMKPFLGAVPEVVLPRLSTIVARTPNLPRSSWAPTKKTFGPATAIAGSRPAVVEPSQASPETPVEAPSAIDVVRPSTNTTHRTTHARLATSKTGPAQLGLTGGLDTRACHVSTARQRRSSASPRFWEPRPNALELPLPPGGRGPGHLPRLPPKRPLPRNPRPELATQTRGHSKTITAVKAPASAPAPAPAPAPHLSSSLAVPRAALDMPIPDLHGMAIAIWDAAAQIAILEAHVAEQDGAKSSTSTPHSHFQTLLPMQHPCCLIKPSLSPCHPPQSALPPFVDLPMAGVEPTPPKIETPYAIANLMFELSQVQPPPDPLPTPLGPLISMEIVDVDDPGNLVPEYDSDDDMDVEVKVEEVKVEVSTEEIDMAT</sequence>
<dbReference type="AlphaFoldDB" id="A0A9P6ZNL3"/>
<feature type="region of interest" description="Disordered" evidence="1">
    <location>
        <begin position="122"/>
        <end position="169"/>
    </location>
</feature>
<accession>A0A9P6ZNL3</accession>
<dbReference type="Proteomes" id="UP000714275">
    <property type="component" value="Unassembled WGS sequence"/>
</dbReference>
<gene>
    <name evidence="2" type="ORF">EV702DRAFT_1200853</name>
</gene>
<name>A0A9P6ZNL3_9AGAM</name>